<evidence type="ECO:0000256" key="2">
    <source>
        <dbReference type="SAM" id="Phobius"/>
    </source>
</evidence>
<feature type="transmembrane region" description="Helical" evidence="2">
    <location>
        <begin position="148"/>
        <end position="168"/>
    </location>
</feature>
<dbReference type="NCBIfam" id="TIGR02611">
    <property type="entry name" value="TIGR02611 family protein"/>
    <property type="match status" value="1"/>
</dbReference>
<evidence type="ECO:0000256" key="1">
    <source>
        <dbReference type="SAM" id="MobiDB-lite"/>
    </source>
</evidence>
<organism evidence="3 4">
    <name type="scientific">Kineococcus glutinatus</name>
    <dbReference type="NCBI Taxonomy" id="1070872"/>
    <lineage>
        <taxon>Bacteria</taxon>
        <taxon>Bacillati</taxon>
        <taxon>Actinomycetota</taxon>
        <taxon>Actinomycetes</taxon>
        <taxon>Kineosporiales</taxon>
        <taxon>Kineosporiaceae</taxon>
        <taxon>Kineococcus</taxon>
    </lineage>
</organism>
<proteinExistence type="predicted"/>
<reference evidence="4" key="1">
    <citation type="journal article" date="2019" name="Int. J. Syst. Evol. Microbiol.">
        <title>The Global Catalogue of Microorganisms (GCM) 10K type strain sequencing project: providing services to taxonomists for standard genome sequencing and annotation.</title>
        <authorList>
            <consortium name="The Broad Institute Genomics Platform"/>
            <consortium name="The Broad Institute Genome Sequencing Center for Infectious Disease"/>
            <person name="Wu L."/>
            <person name="Ma J."/>
        </authorList>
    </citation>
    <scope>NUCLEOTIDE SEQUENCE [LARGE SCALE GENOMIC DNA]</scope>
    <source>
        <strain evidence="4">JCM 18126</strain>
    </source>
</reference>
<name>A0ABP9H7Q3_9ACTN</name>
<feature type="region of interest" description="Disordered" evidence="1">
    <location>
        <begin position="1"/>
        <end position="51"/>
    </location>
</feature>
<evidence type="ECO:0000313" key="4">
    <source>
        <dbReference type="Proteomes" id="UP001501195"/>
    </source>
</evidence>
<feature type="transmembrane region" description="Helical" evidence="2">
    <location>
        <begin position="103"/>
        <end position="121"/>
    </location>
</feature>
<dbReference type="Pfam" id="PF09656">
    <property type="entry name" value="PGPGW"/>
    <property type="match status" value="1"/>
</dbReference>
<dbReference type="EMBL" id="BAABIL010000035">
    <property type="protein sequence ID" value="GAA4963310.1"/>
    <property type="molecule type" value="Genomic_DNA"/>
</dbReference>
<keyword evidence="2" id="KW-0472">Membrane</keyword>
<dbReference type="InterPro" id="IPR013434">
    <property type="entry name" value="CHP02611"/>
</dbReference>
<accession>A0ABP9H7Q3</accession>
<protein>
    <recommendedName>
        <fullName evidence="5">TIGR02611 family protein</fullName>
    </recommendedName>
</protein>
<dbReference type="Proteomes" id="UP001501195">
    <property type="component" value="Unassembled WGS sequence"/>
</dbReference>
<evidence type="ECO:0008006" key="5">
    <source>
        <dbReference type="Google" id="ProtNLM"/>
    </source>
</evidence>
<feature type="compositionally biased region" description="Low complexity" evidence="1">
    <location>
        <begin position="32"/>
        <end position="44"/>
    </location>
</feature>
<gene>
    <name evidence="3" type="ORF">GCM10023225_03280</name>
</gene>
<dbReference type="InterPro" id="IPR019099">
    <property type="entry name" value="Uncharacterised_PGPGW_TM"/>
</dbReference>
<evidence type="ECO:0000313" key="3">
    <source>
        <dbReference type="EMBL" id="GAA4963310.1"/>
    </source>
</evidence>
<sequence length="190" mass="20528">MERTSPASQPPAPGTGERPAREATPWEPGSQPPAAAAARPGPGREAVSPGGHRWRRWRAGLHARRERIRADAHANRLWRAVVAVAGSAVAAVGLVLVPLPGPGWLIVLVGLAILGSEFHWARRAHRFARRRIQAWTAWVGRRSWSTRVLLGGATAAALVTVAWGWLAWQGLPPWVPVAVTAELRRVPGLD</sequence>
<feature type="transmembrane region" description="Helical" evidence="2">
    <location>
        <begin position="77"/>
        <end position="97"/>
    </location>
</feature>
<keyword evidence="2" id="KW-0812">Transmembrane</keyword>
<keyword evidence="2" id="KW-1133">Transmembrane helix</keyword>
<keyword evidence="4" id="KW-1185">Reference proteome</keyword>
<dbReference type="RefSeq" id="WP_345710573.1">
    <property type="nucleotide sequence ID" value="NZ_BAABIL010000035.1"/>
</dbReference>
<comment type="caution">
    <text evidence="3">The sequence shown here is derived from an EMBL/GenBank/DDBJ whole genome shotgun (WGS) entry which is preliminary data.</text>
</comment>